<dbReference type="WBParaSite" id="scaffold9457_cov298.g13978">
    <property type="protein sequence ID" value="scaffold9457_cov298.g13978"/>
    <property type="gene ID" value="scaffold9457_cov298.g13978"/>
</dbReference>
<reference evidence="5" key="1">
    <citation type="submission" date="2022-11" db="UniProtKB">
        <authorList>
            <consortium name="WormBaseParasite"/>
        </authorList>
    </citation>
    <scope>IDENTIFICATION</scope>
</reference>
<organism evidence="4 5">
    <name type="scientific">Meloidogyne javanica</name>
    <name type="common">Root-knot nematode worm</name>
    <dbReference type="NCBI Taxonomy" id="6303"/>
    <lineage>
        <taxon>Eukaryota</taxon>
        <taxon>Metazoa</taxon>
        <taxon>Ecdysozoa</taxon>
        <taxon>Nematoda</taxon>
        <taxon>Chromadorea</taxon>
        <taxon>Rhabditida</taxon>
        <taxon>Tylenchina</taxon>
        <taxon>Tylenchomorpha</taxon>
        <taxon>Tylenchoidea</taxon>
        <taxon>Meloidogynidae</taxon>
        <taxon>Meloidogyninae</taxon>
        <taxon>Meloidogyne</taxon>
        <taxon>Meloidogyne incognita group</taxon>
    </lineage>
</organism>
<dbReference type="InterPro" id="IPR005312">
    <property type="entry name" value="DUF1759"/>
</dbReference>
<evidence type="ECO:0000313" key="4">
    <source>
        <dbReference type="Proteomes" id="UP000887561"/>
    </source>
</evidence>
<feature type="compositionally biased region" description="Polar residues" evidence="1">
    <location>
        <begin position="446"/>
        <end position="464"/>
    </location>
</feature>
<evidence type="ECO:0000259" key="2">
    <source>
        <dbReference type="Pfam" id="PF05585"/>
    </source>
</evidence>
<dbReference type="InterPro" id="IPR008737">
    <property type="entry name" value="DUF1758"/>
</dbReference>
<protein>
    <submittedName>
        <fullName evidence="5">DUF5641 domain-containing protein</fullName>
    </submittedName>
</protein>
<dbReference type="InterPro" id="IPR040676">
    <property type="entry name" value="DUF5641"/>
</dbReference>
<evidence type="ECO:0000256" key="1">
    <source>
        <dbReference type="SAM" id="MobiDB-lite"/>
    </source>
</evidence>
<feature type="compositionally biased region" description="Polar residues" evidence="1">
    <location>
        <begin position="421"/>
        <end position="439"/>
    </location>
</feature>
<evidence type="ECO:0000259" key="3">
    <source>
        <dbReference type="Pfam" id="PF18701"/>
    </source>
</evidence>
<evidence type="ECO:0000313" key="5">
    <source>
        <dbReference type="WBParaSite" id="scaffold9457_cov298.g13978"/>
    </source>
</evidence>
<dbReference type="Pfam" id="PF05585">
    <property type="entry name" value="DUF1758"/>
    <property type="match status" value="1"/>
</dbReference>
<feature type="compositionally biased region" description="Polar residues" evidence="1">
    <location>
        <begin position="397"/>
        <end position="413"/>
    </location>
</feature>
<name>A0A915N8I6_MELJA</name>
<dbReference type="AlphaFoldDB" id="A0A915N8I6"/>
<feature type="domain" description="DUF5641" evidence="3">
    <location>
        <begin position="885"/>
        <end position="982"/>
    </location>
</feature>
<sequence length="1252" mass="143695">MSHVIRQELSGTVKALAEHLKIADQYIDHIKSKPSPEDETQLAITIEMELFINNSSEQKQNEEVSFLSNYFTGDEQCDKIDPAEDWPVTRLLNRANDIINKLKAYVVLRLRTDTVSNNSPKAPSMHGSIAGDDNNQLPKTPFVSDRSQYTHLENEFDQQMRTIRQNNDLNDFRTQFGNYQQNIPNQFAPFQTQMLPNTPVWNALKVDSVRLPTFGGDIREWRTFWAAFEHAVDQQPYPLFQKHLLLLQNLREGSSAREAVSGYPPSDINYPIVKSILLEKYGNDDQLSDQLEAQLLKLQPIRNNLRELSQFQKEVERICLQLESLGGQNQRFLCNIIKSKLPHGILQQLITEELHSKRKWDDKSLRKALTDIVKIRQATEECMNSFQNEPRKEQPRDQNCASVPSNNQSLQIRQTRKWKQNEQPPHQNSFTNRQNSNNFKPKLTGANATTLNNHKPVTTLSVINEESDEKEHLKSESDENTSNSSSSVTYFNADLIKNENRTHLMTLNIQVSCLGGPKEGIPAMVFFDSGSQTSYITKELADQLQPPEFSEETLRIHTFANKNPKTIRSLLVSVQLKRQDNKWESIQLNTINEISTKMESYQFTGKHDQIEPVTGTPSILIGIREFWNFVMGFRQIGPKLYKIQTIFGDVLGGESCLEKSNYSSTFMSINDKKSDHSNDMENFWALETLGIKENPEEKDDDTAMRLFKQSIRQKSNGTYTVHVQNELHRQINSVHFWLDSRIVLSWIQSSDVKPQFEQRRITEIRKNAKGTFHFVRTIDNSADLSTRGTTPQELQNSSLWWNGPKFLRQPAKDWPNEYSFDIKLQDDEIEESDTNTYLNNNKQTNQPKPPIIDPTRGPNDLGAIDCDLDCEEGKLSGPEKLAAIWKAYREAADVFWERWSQEYILTIRERAGWHHKGPKSQAKFLPSIGQIVLVEMDLRPRNLWPLAKIVKLNGSTNEVRSVDLLIGDGKVITRPISRLCPLETEIKDSTNEIPKETIETNQREESLKDTTTSEKPARTHKMILRNQTHPIKIKATTALLTLVILALIGFPVLSTTTPWYRCGQFDYSCLIGLSSIITALSVYRFECETCELQCSNRGVVVKSPIEVQKTAVCCMNNCIDHSNLKEYTYEIAHEILVNDYTCEAWFWANSQNSISKKIECPAVNECDLFNCYFCLEQKNEKYKLPEKTIPTSSSECYSAESYLETHSVFRRQVFGATVVDSLRQLASTTDILRDQQVRMFLKCLLVQAGVRN</sequence>
<accession>A0A915N8I6</accession>
<proteinExistence type="predicted"/>
<dbReference type="Proteomes" id="UP000887561">
    <property type="component" value="Unplaced"/>
</dbReference>
<dbReference type="PANTHER" id="PTHR47331">
    <property type="entry name" value="PHD-TYPE DOMAIN-CONTAINING PROTEIN"/>
    <property type="match status" value="1"/>
</dbReference>
<dbReference type="Pfam" id="PF18701">
    <property type="entry name" value="DUF5641"/>
    <property type="match status" value="1"/>
</dbReference>
<feature type="domain" description="DUF1758" evidence="2">
    <location>
        <begin position="523"/>
        <end position="651"/>
    </location>
</feature>
<keyword evidence="4" id="KW-1185">Reference proteome</keyword>
<dbReference type="PANTHER" id="PTHR47331:SF1">
    <property type="entry name" value="GAG-LIKE PROTEIN"/>
    <property type="match status" value="1"/>
</dbReference>
<dbReference type="Pfam" id="PF03564">
    <property type="entry name" value="DUF1759"/>
    <property type="match status" value="1"/>
</dbReference>
<feature type="region of interest" description="Disordered" evidence="1">
    <location>
        <begin position="386"/>
        <end position="487"/>
    </location>
</feature>